<feature type="active site" description="Proton acceptor" evidence="7 8">
    <location>
        <position position="22"/>
    </location>
</feature>
<evidence type="ECO:0000256" key="1">
    <source>
        <dbReference type="ARBA" id="ARBA00001864"/>
    </source>
</evidence>
<organism evidence="11 12">
    <name type="scientific">Ignavibacterium album (strain DSM 19864 / JCM 16511 / NBRC 101810 / Mat9-16)</name>
    <dbReference type="NCBI Taxonomy" id="945713"/>
    <lineage>
        <taxon>Bacteria</taxon>
        <taxon>Pseudomonadati</taxon>
        <taxon>Ignavibacteriota</taxon>
        <taxon>Ignavibacteria</taxon>
        <taxon>Ignavibacteriales</taxon>
        <taxon>Ignavibacteriaceae</taxon>
        <taxon>Ignavibacterium</taxon>
    </lineage>
</organism>
<dbReference type="STRING" id="945713.IALB_1582"/>
<dbReference type="GO" id="GO:0008652">
    <property type="term" value="P:amino acid biosynthetic process"/>
    <property type="evidence" value="ECO:0007669"/>
    <property type="project" value="UniProtKB-KW"/>
</dbReference>
<feature type="active site" description="Proton donor" evidence="7 8">
    <location>
        <position position="97"/>
    </location>
</feature>
<evidence type="ECO:0000313" key="11">
    <source>
        <dbReference type="EMBL" id="AFH49290.1"/>
    </source>
</evidence>
<dbReference type="InterPro" id="IPR036441">
    <property type="entry name" value="DHquinase_II_sf"/>
</dbReference>
<dbReference type="RefSeq" id="WP_014560443.1">
    <property type="nucleotide sequence ID" value="NC_017464.1"/>
</dbReference>
<dbReference type="GO" id="GO:0019631">
    <property type="term" value="P:quinate catabolic process"/>
    <property type="evidence" value="ECO:0007669"/>
    <property type="project" value="TreeGrafter"/>
</dbReference>
<dbReference type="PIRSF" id="PIRSF001399">
    <property type="entry name" value="DHquinase_II"/>
    <property type="match status" value="1"/>
</dbReference>
<evidence type="ECO:0000256" key="4">
    <source>
        <dbReference type="ARBA" id="ARBA00011193"/>
    </source>
</evidence>
<evidence type="ECO:0000256" key="2">
    <source>
        <dbReference type="ARBA" id="ARBA00004902"/>
    </source>
</evidence>
<dbReference type="HOGENOM" id="CLU_090968_2_0_10"/>
<comment type="subunit">
    <text evidence="4 7">Homododecamer.</text>
</comment>
<dbReference type="PATRIC" id="fig|945713.3.peg.1583"/>
<dbReference type="KEGG" id="ial:IALB_1582"/>
<dbReference type="EC" id="4.2.1.10" evidence="5 7"/>
<dbReference type="GO" id="GO:0003855">
    <property type="term" value="F:3-dehydroquinate dehydratase activity"/>
    <property type="evidence" value="ECO:0007669"/>
    <property type="project" value="UniProtKB-UniRule"/>
</dbReference>
<name>I0AJY3_IGNAJ</name>
<feature type="binding site" evidence="7 9">
    <location>
        <position position="84"/>
    </location>
    <ligand>
        <name>substrate</name>
    </ligand>
</feature>
<feature type="binding site" evidence="7 9">
    <location>
        <begin position="98"/>
        <end position="99"/>
    </location>
    <ligand>
        <name>substrate</name>
    </ligand>
</feature>
<keyword evidence="7" id="KW-0057">Aromatic amino acid biosynthesis</keyword>
<feature type="binding site" evidence="7 9">
    <location>
        <position position="108"/>
    </location>
    <ligand>
        <name>substrate</name>
    </ligand>
</feature>
<dbReference type="NCBIfam" id="NF003805">
    <property type="entry name" value="PRK05395.1-2"/>
    <property type="match status" value="1"/>
</dbReference>
<accession>I0AJY3</accession>
<feature type="binding site" evidence="7 9">
    <location>
        <position position="77"/>
    </location>
    <ligand>
        <name>substrate</name>
    </ligand>
</feature>
<dbReference type="PANTHER" id="PTHR21272">
    <property type="entry name" value="CATABOLIC 3-DEHYDROQUINASE"/>
    <property type="match status" value="1"/>
</dbReference>
<evidence type="ECO:0000313" key="12">
    <source>
        <dbReference type="Proteomes" id="UP000007394"/>
    </source>
</evidence>
<comment type="pathway">
    <text evidence="2 7">Metabolic intermediate biosynthesis; chorismate biosynthesis; chorismate from D-erythrose 4-phosphate and phosphoenolpyruvate: step 3/7.</text>
</comment>
<protein>
    <recommendedName>
        <fullName evidence="5 7">3-dehydroquinate dehydratase</fullName>
        <shortName evidence="7">3-dehydroquinase</shortName>
        <ecNumber evidence="5 7">4.2.1.10</ecNumber>
    </recommendedName>
    <alternativeName>
        <fullName evidence="7">Type II DHQase</fullName>
    </alternativeName>
</protein>
<keyword evidence="7" id="KW-0028">Amino-acid biosynthesis</keyword>
<dbReference type="Proteomes" id="UP000007394">
    <property type="component" value="Chromosome"/>
</dbReference>
<evidence type="ECO:0000256" key="6">
    <source>
        <dbReference type="ARBA" id="ARBA00023239"/>
    </source>
</evidence>
<keyword evidence="6 7" id="KW-0456">Lyase</keyword>
<dbReference type="SUPFAM" id="SSF52304">
    <property type="entry name" value="Type II 3-dehydroquinate dehydratase"/>
    <property type="match status" value="1"/>
</dbReference>
<dbReference type="eggNOG" id="COG0757">
    <property type="taxonomic scope" value="Bacteria"/>
</dbReference>
<dbReference type="CDD" id="cd00466">
    <property type="entry name" value="DHQase_II"/>
    <property type="match status" value="1"/>
</dbReference>
<dbReference type="UniPathway" id="UPA00053">
    <property type="reaction ID" value="UER00086"/>
</dbReference>
<dbReference type="GO" id="GO:0009073">
    <property type="term" value="P:aromatic amino acid family biosynthetic process"/>
    <property type="evidence" value="ECO:0007669"/>
    <property type="project" value="UniProtKB-KW"/>
</dbReference>
<dbReference type="HAMAP" id="MF_00169">
    <property type="entry name" value="AroQ"/>
    <property type="match status" value="1"/>
</dbReference>
<evidence type="ECO:0000256" key="9">
    <source>
        <dbReference type="PIRSR" id="PIRSR001399-2"/>
    </source>
</evidence>
<keyword evidence="12" id="KW-1185">Reference proteome</keyword>
<comment type="catalytic activity">
    <reaction evidence="1 7">
        <text>3-dehydroquinate = 3-dehydroshikimate + H2O</text>
        <dbReference type="Rhea" id="RHEA:21096"/>
        <dbReference type="ChEBI" id="CHEBI:15377"/>
        <dbReference type="ChEBI" id="CHEBI:16630"/>
        <dbReference type="ChEBI" id="CHEBI:32364"/>
        <dbReference type="EC" id="4.2.1.10"/>
    </reaction>
</comment>
<dbReference type="EMBL" id="CP003418">
    <property type="protein sequence ID" value="AFH49290.1"/>
    <property type="molecule type" value="Genomic_DNA"/>
</dbReference>
<feature type="binding site" evidence="7 9">
    <location>
        <position position="71"/>
    </location>
    <ligand>
        <name>substrate</name>
    </ligand>
</feature>
<dbReference type="NCBIfam" id="NF003807">
    <property type="entry name" value="PRK05395.1-4"/>
    <property type="match status" value="1"/>
</dbReference>
<evidence type="ECO:0000256" key="7">
    <source>
        <dbReference type="HAMAP-Rule" id="MF_00169"/>
    </source>
</evidence>
<evidence type="ECO:0000256" key="3">
    <source>
        <dbReference type="ARBA" id="ARBA00011037"/>
    </source>
</evidence>
<sequence>MKILILNGPNLNLIAQRDKSNYGGKDFNIILEELKKEFQDVIFSYFQSNSEGELIDKIHEASKIYDGLIINPGGYAHTSVAIKDALEICKIPKIEVHLSNLAQREDFRQNLLTASSCDGYISGLKDLGYYLAVIAVKRLNSERSYT</sequence>
<dbReference type="AlphaFoldDB" id="I0AJY3"/>
<gene>
    <name evidence="7 11" type="primary">aroQ</name>
    <name evidence="11" type="ordered locus">IALB_1582</name>
</gene>
<dbReference type="PANTHER" id="PTHR21272:SF3">
    <property type="entry name" value="CATABOLIC 3-DEHYDROQUINASE"/>
    <property type="match status" value="1"/>
</dbReference>
<dbReference type="InterPro" id="IPR001874">
    <property type="entry name" value="DHquinase_II"/>
</dbReference>
<dbReference type="OrthoDB" id="9790793at2"/>
<evidence type="ECO:0000256" key="8">
    <source>
        <dbReference type="PIRSR" id="PIRSR001399-1"/>
    </source>
</evidence>
<comment type="function">
    <text evidence="7">Catalyzes a trans-dehydration via an enolate intermediate.</text>
</comment>
<evidence type="ECO:0000256" key="5">
    <source>
        <dbReference type="ARBA" id="ARBA00012060"/>
    </source>
</evidence>
<proteinExistence type="inferred from homology"/>
<dbReference type="GO" id="GO:0009423">
    <property type="term" value="P:chorismate biosynthetic process"/>
    <property type="evidence" value="ECO:0007669"/>
    <property type="project" value="UniProtKB-UniRule"/>
</dbReference>
<comment type="similarity">
    <text evidence="3 7">Belongs to the type-II 3-dehydroquinase family.</text>
</comment>
<evidence type="ECO:0000256" key="10">
    <source>
        <dbReference type="PIRSR" id="PIRSR001399-3"/>
    </source>
</evidence>
<dbReference type="Gene3D" id="3.40.50.9100">
    <property type="entry name" value="Dehydroquinase, class II"/>
    <property type="match status" value="1"/>
</dbReference>
<reference evidence="11 12" key="1">
    <citation type="journal article" date="2012" name="Front. Microbiol.">
        <title>Complete genome of Ignavibacterium album, a metabolically versatile, flagellated, facultative anaerobe from the phylum Chlorobi.</title>
        <authorList>
            <person name="Liu Z."/>
            <person name="Frigaard N.-U."/>
            <person name="Vogl K."/>
            <person name="Iino T."/>
            <person name="Ohkuma M."/>
            <person name="Overmann J."/>
            <person name="Bryant D.A."/>
        </authorList>
    </citation>
    <scope>NUCLEOTIDE SEQUENCE [LARGE SCALE GENOMIC DNA]</scope>
    <source>
        <strain evidence="12">DSM 19864 / JCM 16511 / NBRC 101810 / Mat9-16</strain>
    </source>
</reference>
<feature type="site" description="Transition state stabilizer" evidence="7 10">
    <location>
        <position position="17"/>
    </location>
</feature>
<dbReference type="Pfam" id="PF01220">
    <property type="entry name" value="DHquinase_II"/>
    <property type="match status" value="1"/>
</dbReference>